<evidence type="ECO:0000256" key="2">
    <source>
        <dbReference type="ARBA" id="ARBA00023242"/>
    </source>
</evidence>
<gene>
    <name evidence="5" type="ORF">MKW94_018900</name>
</gene>
<dbReference type="Gene3D" id="1.10.246.20">
    <property type="entry name" value="Coactivator CBP, KIX domain"/>
    <property type="match status" value="1"/>
</dbReference>
<keyword evidence="2" id="KW-0539">Nucleus</keyword>
<dbReference type="PANTHER" id="PTHR33137:SF4">
    <property type="entry name" value="MEDIATOR OF RNA POLYMERASE II TRANSCRIPTION SUBUNIT 15A-RELATED"/>
    <property type="match status" value="1"/>
</dbReference>
<dbReference type="GO" id="GO:0031490">
    <property type="term" value="F:chromatin DNA binding"/>
    <property type="evidence" value="ECO:0007669"/>
    <property type="project" value="InterPro"/>
</dbReference>
<dbReference type="GO" id="GO:0005634">
    <property type="term" value="C:nucleus"/>
    <property type="evidence" value="ECO:0007669"/>
    <property type="project" value="UniProtKB-SubCell"/>
</dbReference>
<dbReference type="GO" id="GO:0003713">
    <property type="term" value="F:transcription coactivator activity"/>
    <property type="evidence" value="ECO:0007669"/>
    <property type="project" value="InterPro"/>
</dbReference>
<organism evidence="5 6">
    <name type="scientific">Papaver nudicaule</name>
    <name type="common">Iceland poppy</name>
    <dbReference type="NCBI Taxonomy" id="74823"/>
    <lineage>
        <taxon>Eukaryota</taxon>
        <taxon>Viridiplantae</taxon>
        <taxon>Streptophyta</taxon>
        <taxon>Embryophyta</taxon>
        <taxon>Tracheophyta</taxon>
        <taxon>Spermatophyta</taxon>
        <taxon>Magnoliopsida</taxon>
        <taxon>Ranunculales</taxon>
        <taxon>Papaveraceae</taxon>
        <taxon>Papaveroideae</taxon>
        <taxon>Papaver</taxon>
    </lineage>
</organism>
<feature type="compositionally biased region" description="Gly residues" evidence="3">
    <location>
        <begin position="91"/>
        <end position="102"/>
    </location>
</feature>
<name>A0AA41SGK5_PAPNU</name>
<evidence type="ECO:0000259" key="4">
    <source>
        <dbReference type="Pfam" id="PF16987"/>
    </source>
</evidence>
<comment type="caution">
    <text evidence="5">The sequence shown here is derived from an EMBL/GenBank/DDBJ whole genome shotgun (WGS) entry which is preliminary data.</text>
</comment>
<evidence type="ECO:0000256" key="3">
    <source>
        <dbReference type="SAM" id="MobiDB-lite"/>
    </source>
</evidence>
<feature type="compositionally biased region" description="Polar residues" evidence="3">
    <location>
        <begin position="183"/>
        <end position="225"/>
    </location>
</feature>
<protein>
    <recommendedName>
        <fullName evidence="4">Mediator complex subunit 15 KIX domain-containing protein</fullName>
    </recommendedName>
</protein>
<feature type="region of interest" description="Disordered" evidence="3">
    <location>
        <begin position="170"/>
        <end position="225"/>
    </location>
</feature>
<evidence type="ECO:0000256" key="1">
    <source>
        <dbReference type="ARBA" id="ARBA00004123"/>
    </source>
</evidence>
<dbReference type="AlphaFoldDB" id="A0AA41SGK5"/>
<reference evidence="5" key="1">
    <citation type="submission" date="2022-03" db="EMBL/GenBank/DDBJ databases">
        <title>A functionally conserved STORR gene fusion in Papaver species that diverged 16.8 million years ago.</title>
        <authorList>
            <person name="Catania T."/>
        </authorList>
    </citation>
    <scope>NUCLEOTIDE SEQUENCE</scope>
    <source>
        <strain evidence="5">S-191538</strain>
    </source>
</reference>
<keyword evidence="6" id="KW-1185">Reference proteome</keyword>
<accession>A0AA41SGK5</accession>
<dbReference type="Proteomes" id="UP001177140">
    <property type="component" value="Unassembled WGS sequence"/>
</dbReference>
<proteinExistence type="predicted"/>
<sequence length="441" mass="49088">MPSTVVDATDWRRQLQPSSRRRIITMIIETLKRHLLISDPEGLIELTKVATRFEQNVLSSATSQSDYLRIISSKMLVMEPNGVPNSSPLSTGGGAAAGGGGSQNPQDPPESVLQLVPGLHPVSPSQQQQQMNALSFQQSQLIGQQNNVQQELLNQQSIIANMQQHLLGNNTSHQQKQQLGQQSNMSGLQNQQQQPRHNTHRQGGTVQEQQNAQVSANSLQIQGKHAQQSQLAHQQINQVFQHQPNSLQRDMQQRIQTFGGSMLNNQSLLDQNQVSQKPASSTSMDGDATATGNAVNVQEETYQAIRSMREKYLPNLSEMHRRISQKSQQIASLGQPSAPEQIEKLKIYINMLDKFIGILNLPKSSVHPNYKDKLAIVEKQIVNILGSNRSRILGQQQQQILPNDGHPLVAPQQQQQIQPSGGNPLFIQQQQQQQIHIDIFI</sequence>
<evidence type="ECO:0000313" key="6">
    <source>
        <dbReference type="Proteomes" id="UP001177140"/>
    </source>
</evidence>
<feature type="region of interest" description="Disordered" evidence="3">
    <location>
        <begin position="271"/>
        <end position="290"/>
    </location>
</feature>
<dbReference type="EMBL" id="JAJJMA010142721">
    <property type="protein sequence ID" value="MCL7034178.1"/>
    <property type="molecule type" value="Genomic_DNA"/>
</dbReference>
<feature type="region of interest" description="Disordered" evidence="3">
    <location>
        <begin position="81"/>
        <end position="132"/>
    </location>
</feature>
<feature type="compositionally biased region" description="Polar residues" evidence="3">
    <location>
        <begin position="123"/>
        <end position="132"/>
    </location>
</feature>
<comment type="subcellular location">
    <subcellularLocation>
        <location evidence="1">Nucleus</location>
    </subcellularLocation>
</comment>
<feature type="domain" description="Mediator complex subunit 15 KIX" evidence="4">
    <location>
        <begin position="9"/>
        <end position="79"/>
    </location>
</feature>
<dbReference type="Pfam" id="PF16987">
    <property type="entry name" value="KIX_2"/>
    <property type="match status" value="1"/>
</dbReference>
<dbReference type="InterPro" id="IPR036546">
    <property type="entry name" value="MED15_KIX"/>
</dbReference>
<evidence type="ECO:0000313" key="5">
    <source>
        <dbReference type="EMBL" id="MCL7034178.1"/>
    </source>
</evidence>
<dbReference type="InterPro" id="IPR036529">
    <property type="entry name" value="KIX_dom_sf"/>
</dbReference>
<dbReference type="InterPro" id="IPR044661">
    <property type="entry name" value="MED15a/b/c-like"/>
</dbReference>
<dbReference type="FunFam" id="1.10.246.20:FF:000003">
    <property type="entry name" value="Mediator of RNA polymerase II transcription subunit 15a"/>
    <property type="match status" value="1"/>
</dbReference>
<dbReference type="PANTHER" id="PTHR33137">
    <property type="entry name" value="MEDIATOR OF RNA POLYMERASE II TRANSCRIPTION SUBUNIT 15A-RELATED"/>
    <property type="match status" value="1"/>
</dbReference>